<dbReference type="SUPFAM" id="SSF50118">
    <property type="entry name" value="Cell growth inhibitor/plasmid maintenance toxic component"/>
    <property type="match status" value="1"/>
</dbReference>
<evidence type="ECO:0000313" key="3">
    <source>
        <dbReference type="Proteomes" id="UP000019225"/>
    </source>
</evidence>
<sequence>MYAEAGDMLVVESFSIGRPGKRGLILEVRGADGAPPYVVRWLESSREATVFPGPDARVVRAAGAAPRG</sequence>
<dbReference type="OrthoDB" id="4828144at2"/>
<name>W5WH89_9PSEU</name>
<dbReference type="HOGENOM" id="CLU_172512_1_0_11"/>
<dbReference type="Proteomes" id="UP000019225">
    <property type="component" value="Chromosome"/>
</dbReference>
<organism evidence="2 3">
    <name type="scientific">Kutzneria albida DSM 43870</name>
    <dbReference type="NCBI Taxonomy" id="1449976"/>
    <lineage>
        <taxon>Bacteria</taxon>
        <taxon>Bacillati</taxon>
        <taxon>Actinomycetota</taxon>
        <taxon>Actinomycetes</taxon>
        <taxon>Pseudonocardiales</taxon>
        <taxon>Pseudonocardiaceae</taxon>
        <taxon>Kutzneria</taxon>
    </lineage>
</organism>
<dbReference type="eggNOG" id="COG0778">
    <property type="taxonomic scope" value="Bacteria"/>
</dbReference>
<protein>
    <recommendedName>
        <fullName evidence="1">DUF1918 domain-containing protein</fullName>
    </recommendedName>
</protein>
<accession>W5WH89</accession>
<feature type="domain" description="DUF1918" evidence="1">
    <location>
        <begin position="1"/>
        <end position="58"/>
    </location>
</feature>
<proteinExistence type="predicted"/>
<dbReference type="InterPro" id="IPR015035">
    <property type="entry name" value="DUF1918"/>
</dbReference>
<reference evidence="2 3" key="1">
    <citation type="journal article" date="2014" name="BMC Genomics">
        <title>Complete genome sequence of producer of the glycopeptide antibiotic Aculeximycin Kutzneria albida DSM 43870T, a representative of minor genus of Pseudonocardiaceae.</title>
        <authorList>
            <person name="Rebets Y."/>
            <person name="Tokovenko B."/>
            <person name="Lushchyk I."/>
            <person name="Ruckert C."/>
            <person name="Zaburannyi N."/>
            <person name="Bechthold A."/>
            <person name="Kalinowski J."/>
            <person name="Luzhetskyy A."/>
        </authorList>
    </citation>
    <scope>NUCLEOTIDE SEQUENCE [LARGE SCALE GENOMIC DNA]</scope>
    <source>
        <strain evidence="2">DSM 43870</strain>
    </source>
</reference>
<evidence type="ECO:0000313" key="2">
    <source>
        <dbReference type="EMBL" id="AHH97539.1"/>
    </source>
</evidence>
<dbReference type="Pfam" id="PF08940">
    <property type="entry name" value="DUF1918"/>
    <property type="match status" value="1"/>
</dbReference>
<dbReference type="AlphaFoldDB" id="W5WH89"/>
<dbReference type="KEGG" id="kal:KALB_4175"/>
<keyword evidence="3" id="KW-1185">Reference proteome</keyword>
<evidence type="ECO:0000259" key="1">
    <source>
        <dbReference type="Pfam" id="PF08940"/>
    </source>
</evidence>
<dbReference type="EMBL" id="CP007155">
    <property type="protein sequence ID" value="AHH97539.1"/>
    <property type="molecule type" value="Genomic_DNA"/>
</dbReference>
<gene>
    <name evidence="2" type="ORF">KALB_4175</name>
</gene>
<dbReference type="STRING" id="1449976.KALB_4175"/>
<dbReference type="Gene3D" id="2.30.30.440">
    <property type="entry name" value="Domain of unknown function DUF1918"/>
    <property type="match status" value="1"/>
</dbReference>
<dbReference type="RefSeq" id="WP_081789424.1">
    <property type="nucleotide sequence ID" value="NZ_CP007155.1"/>
</dbReference>